<name>A0ABX0XFI1_9BACT</name>
<dbReference type="Proteomes" id="UP000770785">
    <property type="component" value="Unassembled WGS sequence"/>
</dbReference>
<dbReference type="EMBL" id="JAATJH010000008">
    <property type="protein sequence ID" value="NJC28075.1"/>
    <property type="molecule type" value="Genomic_DNA"/>
</dbReference>
<comment type="caution">
    <text evidence="3">The sequence shown here is derived from an EMBL/GenBank/DDBJ whole genome shotgun (WGS) entry which is preliminary data.</text>
</comment>
<reference evidence="3 4" key="1">
    <citation type="submission" date="2020-03" db="EMBL/GenBank/DDBJ databases">
        <title>Genomic Encyclopedia of Type Strains, Phase IV (KMG-IV): sequencing the most valuable type-strain genomes for metagenomic binning, comparative biology and taxonomic classification.</title>
        <authorList>
            <person name="Goeker M."/>
        </authorList>
    </citation>
    <scope>NUCLEOTIDE SEQUENCE [LARGE SCALE GENOMIC DNA]</scope>
    <source>
        <strain evidence="3 4">DSM 105096</strain>
    </source>
</reference>
<organism evidence="3 4">
    <name type="scientific">Neolewinella antarctica</name>
    <dbReference type="NCBI Taxonomy" id="442734"/>
    <lineage>
        <taxon>Bacteria</taxon>
        <taxon>Pseudomonadati</taxon>
        <taxon>Bacteroidota</taxon>
        <taxon>Saprospiria</taxon>
        <taxon>Saprospirales</taxon>
        <taxon>Lewinellaceae</taxon>
        <taxon>Neolewinella</taxon>
    </lineage>
</organism>
<feature type="compositionally biased region" description="Basic residues" evidence="1">
    <location>
        <begin position="271"/>
        <end position="284"/>
    </location>
</feature>
<dbReference type="InterPro" id="IPR046817">
    <property type="entry name" value="MmeI_N"/>
</dbReference>
<feature type="region of interest" description="Disordered" evidence="1">
    <location>
        <begin position="239"/>
        <end position="296"/>
    </location>
</feature>
<feature type="domain" description="MmeI-like N-terminal" evidence="2">
    <location>
        <begin position="3"/>
        <end position="225"/>
    </location>
</feature>
<keyword evidence="4" id="KW-1185">Reference proteome</keyword>
<evidence type="ECO:0000313" key="3">
    <source>
        <dbReference type="EMBL" id="NJC28075.1"/>
    </source>
</evidence>
<proteinExistence type="predicted"/>
<sequence>MTPTALLQKWSVSGAAESSNAQSFTNDICVLLGVAKPDPTRPDESQNTYVFEKSVPSPRGVKKVDCYKRGHFILENKQGAAGADAGAVLSAKKQAEQRARKTGHGKRGTAAWDTAMEKARKQAENYARLLAGDEIAGGRPPFILVADVGHSIAVYADWSRAGGHYQPFPDPNNYRIPLADLAREDIRERLRLIWTDPLSLDPARRSARVTKDIADSLAKLAKSLDENLSNNLKVNTLATSNEQRATSNEQRATSNEQRATSRISHALSLYHVRRGRRSSGRSRLHQITGGLSSQAR</sequence>
<evidence type="ECO:0000259" key="2">
    <source>
        <dbReference type="Pfam" id="PF20464"/>
    </source>
</evidence>
<evidence type="ECO:0000313" key="4">
    <source>
        <dbReference type="Proteomes" id="UP000770785"/>
    </source>
</evidence>
<feature type="compositionally biased region" description="Polar residues" evidence="1">
    <location>
        <begin position="239"/>
        <end position="263"/>
    </location>
</feature>
<dbReference type="Pfam" id="PF20464">
    <property type="entry name" value="MmeI_N"/>
    <property type="match status" value="1"/>
</dbReference>
<dbReference type="RefSeq" id="WP_168039759.1">
    <property type="nucleotide sequence ID" value="NZ_JAATJH010000008.1"/>
</dbReference>
<accession>A0ABX0XFI1</accession>
<gene>
    <name evidence="3" type="ORF">GGR27_003594</name>
</gene>
<evidence type="ECO:0000256" key="1">
    <source>
        <dbReference type="SAM" id="MobiDB-lite"/>
    </source>
</evidence>
<protein>
    <recommendedName>
        <fullName evidence="2">MmeI-like N-terminal domain-containing protein</fullName>
    </recommendedName>
</protein>